<dbReference type="PANTHER" id="PTHR45586">
    <property type="entry name" value="TPR REPEAT-CONTAINING PROTEIN PA4667"/>
    <property type="match status" value="1"/>
</dbReference>
<sequence>MKDNPYIQHAYRCILQNDFEEAIRWFKEAIQSDPGDAEIHYRCSITYGRSGKLEPAVFHAEKAVELHPDHEGYQLHLHHVKALQLVQQARKLVENKIQPASTDLYLAAQLLKSAVSMDPLDPEAYVWLALVYTELNEHPLAISTLKEVIGLYPQESGLQHLMEELKQRLRQYLQDS</sequence>
<dbReference type="Pfam" id="PF14559">
    <property type="entry name" value="TPR_19"/>
    <property type="match status" value="1"/>
</dbReference>
<evidence type="ECO:0000313" key="5">
    <source>
        <dbReference type="Proteomes" id="UP000565468"/>
    </source>
</evidence>
<accession>A0A848MCW3</accession>
<dbReference type="InterPro" id="IPR051012">
    <property type="entry name" value="CellSynth/LPSAsmb/PSIAsmb"/>
</dbReference>
<dbReference type="PROSITE" id="PS50005">
    <property type="entry name" value="TPR"/>
    <property type="match status" value="3"/>
</dbReference>
<keyword evidence="2 3" id="KW-0802">TPR repeat</keyword>
<dbReference type="Gene3D" id="1.25.40.10">
    <property type="entry name" value="Tetratricopeptide repeat domain"/>
    <property type="match status" value="2"/>
</dbReference>
<dbReference type="RefSeq" id="WP_169506791.1">
    <property type="nucleotide sequence ID" value="NZ_JABBPN010000027.1"/>
</dbReference>
<dbReference type="PANTHER" id="PTHR45586:SF1">
    <property type="entry name" value="LIPOPOLYSACCHARIDE ASSEMBLY PROTEIN B"/>
    <property type="match status" value="1"/>
</dbReference>
<evidence type="ECO:0000256" key="3">
    <source>
        <dbReference type="PROSITE-ProRule" id="PRU00339"/>
    </source>
</evidence>
<dbReference type="Pfam" id="PF13414">
    <property type="entry name" value="TPR_11"/>
    <property type="match status" value="1"/>
</dbReference>
<keyword evidence="5" id="KW-1185">Reference proteome</keyword>
<feature type="repeat" description="TPR" evidence="3">
    <location>
        <begin position="3"/>
        <end position="36"/>
    </location>
</feature>
<reference evidence="4 5" key="1">
    <citation type="submission" date="2020-04" db="EMBL/GenBank/DDBJ databases">
        <title>Paenibacillus algicola sp. nov., a novel marine bacterium producing alginate lyase.</title>
        <authorList>
            <person name="Huang H."/>
        </authorList>
    </citation>
    <scope>NUCLEOTIDE SEQUENCE [LARGE SCALE GENOMIC DNA]</scope>
    <source>
        <strain evidence="4 5">L7-75</strain>
    </source>
</reference>
<dbReference type="InterPro" id="IPR019734">
    <property type="entry name" value="TPR_rpt"/>
</dbReference>
<keyword evidence="1" id="KW-0677">Repeat</keyword>
<proteinExistence type="predicted"/>
<comment type="caution">
    <text evidence="4">The sequence shown here is derived from an EMBL/GenBank/DDBJ whole genome shotgun (WGS) entry which is preliminary data.</text>
</comment>
<dbReference type="InterPro" id="IPR011990">
    <property type="entry name" value="TPR-like_helical_dom_sf"/>
</dbReference>
<gene>
    <name evidence="4" type="ORF">HII30_19910</name>
</gene>
<dbReference type="EMBL" id="JABBPN010000027">
    <property type="protein sequence ID" value="NMO98021.1"/>
    <property type="molecule type" value="Genomic_DNA"/>
</dbReference>
<dbReference type="SMART" id="SM00028">
    <property type="entry name" value="TPR"/>
    <property type="match status" value="3"/>
</dbReference>
<name>A0A848MCW3_PAELE</name>
<feature type="repeat" description="TPR" evidence="3">
    <location>
        <begin position="122"/>
        <end position="155"/>
    </location>
</feature>
<dbReference type="AlphaFoldDB" id="A0A848MCW3"/>
<dbReference type="SUPFAM" id="SSF48452">
    <property type="entry name" value="TPR-like"/>
    <property type="match status" value="1"/>
</dbReference>
<feature type="repeat" description="TPR" evidence="3">
    <location>
        <begin position="37"/>
        <end position="70"/>
    </location>
</feature>
<evidence type="ECO:0000313" key="4">
    <source>
        <dbReference type="EMBL" id="NMO98021.1"/>
    </source>
</evidence>
<evidence type="ECO:0000256" key="1">
    <source>
        <dbReference type="ARBA" id="ARBA00022737"/>
    </source>
</evidence>
<dbReference type="Proteomes" id="UP000565468">
    <property type="component" value="Unassembled WGS sequence"/>
</dbReference>
<protein>
    <submittedName>
        <fullName evidence="4">Tetratricopeptide repeat protein</fullName>
    </submittedName>
</protein>
<evidence type="ECO:0000256" key="2">
    <source>
        <dbReference type="ARBA" id="ARBA00022803"/>
    </source>
</evidence>
<organism evidence="4 5">
    <name type="scientific">Paenibacillus lemnae</name>
    <dbReference type="NCBI Taxonomy" id="1330551"/>
    <lineage>
        <taxon>Bacteria</taxon>
        <taxon>Bacillati</taxon>
        <taxon>Bacillota</taxon>
        <taxon>Bacilli</taxon>
        <taxon>Bacillales</taxon>
        <taxon>Paenibacillaceae</taxon>
        <taxon>Paenibacillus</taxon>
    </lineage>
</organism>